<name>A0A091F2U7_CORBR</name>
<keyword evidence="2" id="KW-1185">Reference proteome</keyword>
<reference evidence="1 2" key="1">
    <citation type="submission" date="2014-04" db="EMBL/GenBank/DDBJ databases">
        <title>Genome evolution of avian class.</title>
        <authorList>
            <person name="Zhang G."/>
            <person name="Li C."/>
        </authorList>
    </citation>
    <scope>NUCLEOTIDE SEQUENCE [LARGE SCALE GENOMIC DNA]</scope>
    <source>
        <strain evidence="1">BGI_N302</strain>
    </source>
</reference>
<sequence length="39" mass="4207">NLSLNVAHTYIITNSSLSIIFKPSNTQISSRPCSVSISL</sequence>
<accession>A0A091F2U7</accession>
<evidence type="ECO:0000313" key="2">
    <source>
        <dbReference type="Proteomes" id="UP000052976"/>
    </source>
</evidence>
<dbReference type="Proteomes" id="UP000052976">
    <property type="component" value="Unassembled WGS sequence"/>
</dbReference>
<organism evidence="1 2">
    <name type="scientific">Corvus brachyrhynchos</name>
    <name type="common">American crow</name>
    <dbReference type="NCBI Taxonomy" id="85066"/>
    <lineage>
        <taxon>Eukaryota</taxon>
        <taxon>Metazoa</taxon>
        <taxon>Chordata</taxon>
        <taxon>Craniata</taxon>
        <taxon>Vertebrata</taxon>
        <taxon>Euteleostomi</taxon>
        <taxon>Archelosauria</taxon>
        <taxon>Archosauria</taxon>
        <taxon>Dinosauria</taxon>
        <taxon>Saurischia</taxon>
        <taxon>Theropoda</taxon>
        <taxon>Coelurosauria</taxon>
        <taxon>Aves</taxon>
        <taxon>Neognathae</taxon>
        <taxon>Neoaves</taxon>
        <taxon>Telluraves</taxon>
        <taxon>Australaves</taxon>
        <taxon>Passeriformes</taxon>
        <taxon>Corvoidea</taxon>
        <taxon>Corvidae</taxon>
        <taxon>Corvus</taxon>
    </lineage>
</organism>
<evidence type="ECO:0000313" key="1">
    <source>
        <dbReference type="EMBL" id="KFO63147.1"/>
    </source>
</evidence>
<gene>
    <name evidence="1" type="ORF">N302_07079</name>
</gene>
<dbReference type="EMBL" id="KK719362">
    <property type="protein sequence ID" value="KFO63147.1"/>
    <property type="molecule type" value="Genomic_DNA"/>
</dbReference>
<feature type="non-terminal residue" evidence="1">
    <location>
        <position position="1"/>
    </location>
</feature>
<protein>
    <submittedName>
        <fullName evidence="1">Uncharacterized protein</fullName>
    </submittedName>
</protein>
<proteinExistence type="predicted"/>
<dbReference type="AlphaFoldDB" id="A0A091F2U7"/>
<feature type="non-terminal residue" evidence="1">
    <location>
        <position position="39"/>
    </location>
</feature>